<keyword evidence="6 7" id="KW-0472">Membrane</keyword>
<dbReference type="PROSITE" id="PS50928">
    <property type="entry name" value="ABC_TM1"/>
    <property type="match status" value="1"/>
</dbReference>
<feature type="domain" description="ABC transmembrane type-1" evidence="8">
    <location>
        <begin position="71"/>
        <end position="260"/>
    </location>
</feature>
<dbReference type="RefSeq" id="WP_092371214.1">
    <property type="nucleotide sequence ID" value="NZ_CAKXUV010000043.1"/>
</dbReference>
<dbReference type="Pfam" id="PF00528">
    <property type="entry name" value="BPD_transp_1"/>
    <property type="match status" value="1"/>
</dbReference>
<dbReference type="Gene3D" id="1.10.3720.10">
    <property type="entry name" value="MetI-like"/>
    <property type="match status" value="1"/>
</dbReference>
<evidence type="ECO:0000256" key="3">
    <source>
        <dbReference type="ARBA" id="ARBA00022475"/>
    </source>
</evidence>
<gene>
    <name evidence="9" type="ORF">SAMN05216313_14713</name>
</gene>
<feature type="transmembrane region" description="Helical" evidence="7">
    <location>
        <begin position="139"/>
        <end position="160"/>
    </location>
</feature>
<keyword evidence="4 7" id="KW-0812">Transmembrane</keyword>
<name>A0A1I0K4G1_9FIRM</name>
<dbReference type="AlphaFoldDB" id="A0A1I0K4G1"/>
<dbReference type="InterPro" id="IPR035906">
    <property type="entry name" value="MetI-like_sf"/>
</dbReference>
<reference evidence="10" key="1">
    <citation type="submission" date="2016-10" db="EMBL/GenBank/DDBJ databases">
        <authorList>
            <person name="Varghese N."/>
            <person name="Submissions S."/>
        </authorList>
    </citation>
    <scope>NUCLEOTIDE SEQUENCE [LARGE SCALE GENOMIC DNA]</scope>
    <source>
        <strain evidence="10">NLAE-zl-G277</strain>
    </source>
</reference>
<dbReference type="STRING" id="460384.SAMN05216313_14713"/>
<evidence type="ECO:0000313" key="10">
    <source>
        <dbReference type="Proteomes" id="UP000198508"/>
    </source>
</evidence>
<dbReference type="GeneID" id="93280272"/>
<dbReference type="GO" id="GO:0005886">
    <property type="term" value="C:plasma membrane"/>
    <property type="evidence" value="ECO:0007669"/>
    <property type="project" value="UniProtKB-SubCell"/>
</dbReference>
<evidence type="ECO:0000256" key="7">
    <source>
        <dbReference type="RuleBase" id="RU363032"/>
    </source>
</evidence>
<feature type="transmembrane region" description="Helical" evidence="7">
    <location>
        <begin position="75"/>
        <end position="94"/>
    </location>
</feature>
<dbReference type="PANTHER" id="PTHR43744:SF8">
    <property type="entry name" value="SN-GLYCEROL-3-PHOSPHATE TRANSPORT SYSTEM PERMEASE PROTEIN UGPE"/>
    <property type="match status" value="1"/>
</dbReference>
<evidence type="ECO:0000256" key="2">
    <source>
        <dbReference type="ARBA" id="ARBA00022448"/>
    </source>
</evidence>
<comment type="similarity">
    <text evidence="7">Belongs to the binding-protein-dependent transport system permease family.</text>
</comment>
<evidence type="ECO:0000256" key="5">
    <source>
        <dbReference type="ARBA" id="ARBA00022989"/>
    </source>
</evidence>
<feature type="transmembrane region" description="Helical" evidence="7">
    <location>
        <begin position="181"/>
        <end position="203"/>
    </location>
</feature>
<protein>
    <submittedName>
        <fullName evidence="9">Carbohydrate ABC transporter membrane protein 2, CUT1 family</fullName>
    </submittedName>
</protein>
<dbReference type="Proteomes" id="UP000198508">
    <property type="component" value="Unassembled WGS sequence"/>
</dbReference>
<dbReference type="EMBL" id="FOIM01000047">
    <property type="protein sequence ID" value="SEU18589.1"/>
    <property type="molecule type" value="Genomic_DNA"/>
</dbReference>
<dbReference type="SUPFAM" id="SSF161098">
    <property type="entry name" value="MetI-like"/>
    <property type="match status" value="1"/>
</dbReference>
<evidence type="ECO:0000259" key="8">
    <source>
        <dbReference type="PROSITE" id="PS50928"/>
    </source>
</evidence>
<dbReference type="PANTHER" id="PTHR43744">
    <property type="entry name" value="ABC TRANSPORTER PERMEASE PROTEIN MG189-RELATED-RELATED"/>
    <property type="match status" value="1"/>
</dbReference>
<accession>A0A1I0K4G1</accession>
<feature type="transmembrane region" description="Helical" evidence="7">
    <location>
        <begin position="241"/>
        <end position="260"/>
    </location>
</feature>
<evidence type="ECO:0000256" key="4">
    <source>
        <dbReference type="ARBA" id="ARBA00022692"/>
    </source>
</evidence>
<evidence type="ECO:0000256" key="1">
    <source>
        <dbReference type="ARBA" id="ARBA00004651"/>
    </source>
</evidence>
<evidence type="ECO:0000313" key="9">
    <source>
        <dbReference type="EMBL" id="SEU18589.1"/>
    </source>
</evidence>
<proteinExistence type="inferred from homology"/>
<dbReference type="InterPro" id="IPR000515">
    <property type="entry name" value="MetI-like"/>
</dbReference>
<feature type="transmembrane region" description="Helical" evidence="7">
    <location>
        <begin position="106"/>
        <end position="127"/>
    </location>
</feature>
<comment type="subcellular location">
    <subcellularLocation>
        <location evidence="1 7">Cell membrane</location>
        <topology evidence="1 7">Multi-pass membrane protein</topology>
    </subcellularLocation>
</comment>
<feature type="transmembrane region" description="Helical" evidence="7">
    <location>
        <begin position="12"/>
        <end position="31"/>
    </location>
</feature>
<keyword evidence="5 7" id="KW-1133">Transmembrane helix</keyword>
<sequence length="275" mass="31011">MRANRTLEKCILLLLASVWALVCLFPIWVLFSGTFSLDSSNLTRTFFPNSLSNGILKCREALVTIDIATATIHTFMYTGITVVGILLISSLAAYEFTFYEFPMKKVLFGLLMVSMMLPQVLYIIPLYRMVFSMKLADTFAGISMPMMVSALSVFIMMQFLEDLPASFIESARIDGAGHFQIYRRIVLPLMRNGILTTVVLMFMKIWGQYLWPALVTGQKIKPISVTVANLLNPNFWVDPRVKIAAMLIAMIPPLLIYLIFQRYVIEGITMSGVKG</sequence>
<dbReference type="GO" id="GO:0055085">
    <property type="term" value="P:transmembrane transport"/>
    <property type="evidence" value="ECO:0007669"/>
    <property type="project" value="InterPro"/>
</dbReference>
<organism evidence="9 10">
    <name type="scientific">Enterocloster lavalensis</name>
    <dbReference type="NCBI Taxonomy" id="460384"/>
    <lineage>
        <taxon>Bacteria</taxon>
        <taxon>Bacillati</taxon>
        <taxon>Bacillota</taxon>
        <taxon>Clostridia</taxon>
        <taxon>Lachnospirales</taxon>
        <taxon>Lachnospiraceae</taxon>
        <taxon>Enterocloster</taxon>
    </lineage>
</organism>
<keyword evidence="2 7" id="KW-0813">Transport</keyword>
<evidence type="ECO:0000256" key="6">
    <source>
        <dbReference type="ARBA" id="ARBA00023136"/>
    </source>
</evidence>
<keyword evidence="10" id="KW-1185">Reference proteome</keyword>
<dbReference type="CDD" id="cd06261">
    <property type="entry name" value="TM_PBP2"/>
    <property type="match status" value="1"/>
</dbReference>
<keyword evidence="3" id="KW-1003">Cell membrane</keyword>